<feature type="region of interest" description="Disordered" evidence="1">
    <location>
        <begin position="280"/>
        <end position="357"/>
    </location>
</feature>
<feature type="compositionally biased region" description="Basic and acidic residues" evidence="1">
    <location>
        <begin position="309"/>
        <end position="324"/>
    </location>
</feature>
<dbReference type="WBParaSite" id="Hba_09224">
    <property type="protein sequence ID" value="Hba_09224"/>
    <property type="gene ID" value="Hba_09224"/>
</dbReference>
<dbReference type="AlphaFoldDB" id="A0A1I7WVJ2"/>
<organism evidence="2 3">
    <name type="scientific">Heterorhabditis bacteriophora</name>
    <name type="common">Entomopathogenic nematode worm</name>
    <dbReference type="NCBI Taxonomy" id="37862"/>
    <lineage>
        <taxon>Eukaryota</taxon>
        <taxon>Metazoa</taxon>
        <taxon>Ecdysozoa</taxon>
        <taxon>Nematoda</taxon>
        <taxon>Chromadorea</taxon>
        <taxon>Rhabditida</taxon>
        <taxon>Rhabditina</taxon>
        <taxon>Rhabditomorpha</taxon>
        <taxon>Strongyloidea</taxon>
        <taxon>Heterorhabditidae</taxon>
        <taxon>Heterorhabditis</taxon>
    </lineage>
</organism>
<sequence>MVPMPDIVPPPPSITDPWDRFTENRFAGQTKETIAKSELRLNEITSRYTSLQSMFDCLQVNWIHTHADKFKKLRDVAFLPTSLLCEILLKEYEVAVPPVEDNEKIGMLEFYKSLDDSMESNNSQSGAENANDFVPVVVKRKFVLRRGRPSILKAARIQVAQLLGKHEMPICSHGKLFIDTTRCSLAQTDKPADYYYVSKKCLANFKKLAILSMPSTAFSSNIVGDSPKRIRPIPVRRKRLLLDELENGCNGELPLKQIKDEETVEKRIVNAVSDAVEDMVASVSDEHRSESPLEPLPPTGDGAELGPVLEDRTNGSRTVDKCDSDGSGSSNTPLDRPSSSNSAATSHEGGWGGGNDTDQNYPAPIIIGKQENIQVGSSLILTISVSLGAIENICEKCFGEHIEAINMQRYVYENAPVFVLLVSQNEDSTNSSVAAPKTTRRTQKRNCFKIKVKLFLRHFICLMQTISLFFQPLILISQTFVPNTLKYDDQRAPERGFIDTALAH</sequence>
<dbReference type="Proteomes" id="UP000095283">
    <property type="component" value="Unplaced"/>
</dbReference>
<protein>
    <submittedName>
        <fullName evidence="3">DUF4806 domain-containing protein</fullName>
    </submittedName>
</protein>
<reference evidence="3" key="1">
    <citation type="submission" date="2016-11" db="UniProtKB">
        <authorList>
            <consortium name="WormBaseParasite"/>
        </authorList>
    </citation>
    <scope>IDENTIFICATION</scope>
</reference>
<evidence type="ECO:0000313" key="2">
    <source>
        <dbReference type="Proteomes" id="UP000095283"/>
    </source>
</evidence>
<evidence type="ECO:0000313" key="3">
    <source>
        <dbReference type="WBParaSite" id="Hba_09224"/>
    </source>
</evidence>
<proteinExistence type="predicted"/>
<evidence type="ECO:0000256" key="1">
    <source>
        <dbReference type="SAM" id="MobiDB-lite"/>
    </source>
</evidence>
<accession>A0A1I7WVJ2</accession>
<feature type="compositionally biased region" description="Polar residues" evidence="1">
    <location>
        <begin position="326"/>
        <end position="345"/>
    </location>
</feature>
<name>A0A1I7WVJ2_HETBA</name>
<keyword evidence="2" id="KW-1185">Reference proteome</keyword>